<keyword evidence="2" id="KW-1185">Reference proteome</keyword>
<reference evidence="2" key="1">
    <citation type="journal article" date="2023" name="G3 (Bethesda)">
        <title>Genome assembly and association tests identify interacting loci associated with vigor, precocity, and sex in interspecific pistachio rootstocks.</title>
        <authorList>
            <person name="Palmer W."/>
            <person name="Jacygrad E."/>
            <person name="Sagayaradj S."/>
            <person name="Cavanaugh K."/>
            <person name="Han R."/>
            <person name="Bertier L."/>
            <person name="Beede B."/>
            <person name="Kafkas S."/>
            <person name="Golino D."/>
            <person name="Preece J."/>
            <person name="Michelmore R."/>
        </authorList>
    </citation>
    <scope>NUCLEOTIDE SEQUENCE [LARGE SCALE GENOMIC DNA]</scope>
</reference>
<gene>
    <name evidence="1" type="ORF">Pint_10662</name>
</gene>
<dbReference type="Proteomes" id="UP001163603">
    <property type="component" value="Chromosome 12"/>
</dbReference>
<accession>A0ACC0XLV9</accession>
<comment type="caution">
    <text evidence="1">The sequence shown here is derived from an EMBL/GenBank/DDBJ whole genome shotgun (WGS) entry which is preliminary data.</text>
</comment>
<evidence type="ECO:0000313" key="1">
    <source>
        <dbReference type="EMBL" id="KAJ0018569.1"/>
    </source>
</evidence>
<name>A0ACC0XLV9_9ROSI</name>
<evidence type="ECO:0000313" key="2">
    <source>
        <dbReference type="Proteomes" id="UP001163603"/>
    </source>
</evidence>
<sequence>MNIHGIHGHHKSEVFEHFKSFKILVENQLNKKIKNLRTDNGGEFASHEFCDFLKENGIKRQLTCVRTPQQSGIAEMKNRHIIEAARAMLNEKHLSKVYQAIKCVFVGYSLERKAYRCFDPLNKHIYESRDVQFDEESQWYYLSQGNQENSLSFSLHHEEEEFDSNSQNSSIKHQFFHSNQCPW</sequence>
<dbReference type="EMBL" id="CM047747">
    <property type="protein sequence ID" value="KAJ0018569.1"/>
    <property type="molecule type" value="Genomic_DNA"/>
</dbReference>
<organism evidence="1 2">
    <name type="scientific">Pistacia integerrima</name>
    <dbReference type="NCBI Taxonomy" id="434235"/>
    <lineage>
        <taxon>Eukaryota</taxon>
        <taxon>Viridiplantae</taxon>
        <taxon>Streptophyta</taxon>
        <taxon>Embryophyta</taxon>
        <taxon>Tracheophyta</taxon>
        <taxon>Spermatophyta</taxon>
        <taxon>Magnoliopsida</taxon>
        <taxon>eudicotyledons</taxon>
        <taxon>Gunneridae</taxon>
        <taxon>Pentapetalae</taxon>
        <taxon>rosids</taxon>
        <taxon>malvids</taxon>
        <taxon>Sapindales</taxon>
        <taxon>Anacardiaceae</taxon>
        <taxon>Pistacia</taxon>
    </lineage>
</organism>
<protein>
    <submittedName>
        <fullName evidence="1">Uncharacterized protein</fullName>
    </submittedName>
</protein>
<proteinExistence type="predicted"/>